<reference evidence="1 2" key="1">
    <citation type="journal article" date="2018" name="PLoS ONE">
        <title>The draft genome of Kipferlia bialata reveals reductive genome evolution in fornicate parasites.</title>
        <authorList>
            <person name="Tanifuji G."/>
            <person name="Takabayashi S."/>
            <person name="Kume K."/>
            <person name="Takagi M."/>
            <person name="Nakayama T."/>
            <person name="Kamikawa R."/>
            <person name="Inagaki Y."/>
            <person name="Hashimoto T."/>
        </authorList>
    </citation>
    <scope>NUCLEOTIDE SEQUENCE [LARGE SCALE GENOMIC DNA]</scope>
    <source>
        <strain evidence="1">NY0173</strain>
    </source>
</reference>
<comment type="caution">
    <text evidence="1">The sequence shown here is derived from an EMBL/GenBank/DDBJ whole genome shotgun (WGS) entry which is preliminary data.</text>
</comment>
<dbReference type="InterPro" id="IPR032675">
    <property type="entry name" value="LRR_dom_sf"/>
</dbReference>
<protein>
    <submittedName>
        <fullName evidence="1">Uncharacterized protein</fullName>
    </submittedName>
</protein>
<dbReference type="AlphaFoldDB" id="A0A9K3CXG9"/>
<organism evidence="1 2">
    <name type="scientific">Kipferlia bialata</name>
    <dbReference type="NCBI Taxonomy" id="797122"/>
    <lineage>
        <taxon>Eukaryota</taxon>
        <taxon>Metamonada</taxon>
        <taxon>Carpediemonas-like organisms</taxon>
        <taxon>Kipferlia</taxon>
    </lineage>
</organism>
<proteinExistence type="predicted"/>
<evidence type="ECO:0000313" key="2">
    <source>
        <dbReference type="Proteomes" id="UP000265618"/>
    </source>
</evidence>
<dbReference type="InterPro" id="IPR001611">
    <property type="entry name" value="Leu-rich_rpt"/>
</dbReference>
<dbReference type="SUPFAM" id="SSF52047">
    <property type="entry name" value="RNI-like"/>
    <property type="match status" value="1"/>
</dbReference>
<dbReference type="Pfam" id="PF13516">
    <property type="entry name" value="LRR_6"/>
    <property type="match status" value="1"/>
</dbReference>
<accession>A0A9K3CXG9</accession>
<name>A0A9K3CXG9_9EUKA</name>
<dbReference type="PANTHER" id="PTHR24114">
    <property type="entry name" value="LEUCINE RICH REPEAT FAMILY PROTEIN"/>
    <property type="match status" value="1"/>
</dbReference>
<dbReference type="Gene3D" id="3.80.10.10">
    <property type="entry name" value="Ribonuclease Inhibitor"/>
    <property type="match status" value="1"/>
</dbReference>
<sequence>DAIIRLSMLLKDHTPIRVLDLSKPSLRAECAFACDKLCAGLRCNTTLEVLVMSSFGLDDDGFDAILSACPNTLTHLNISGNRLSFSAAEAIARQIRRDSLPRLRTLVLDGIRVKNQGINALAPVLLKHKPVDADGKKTQLRLSLRRCTLGGQGLTTLALLCKHNTAITGLAVEGSHLVPESIGDQHWDPQTTWEQTLKDRNSFDEALQCDFGLSRNSAGDLKLFFADYPDFSEPK</sequence>
<dbReference type="OrthoDB" id="272549at2759"/>
<gene>
    <name evidence="1" type="ORF">KIPB_006608</name>
</gene>
<feature type="non-terminal residue" evidence="1">
    <location>
        <position position="235"/>
    </location>
</feature>
<keyword evidence="2" id="KW-1185">Reference proteome</keyword>
<evidence type="ECO:0000313" key="1">
    <source>
        <dbReference type="EMBL" id="GIQ85006.1"/>
    </source>
</evidence>
<dbReference type="PANTHER" id="PTHR24114:SF2">
    <property type="entry name" value="F-BOX DOMAIN-CONTAINING PROTEIN-RELATED"/>
    <property type="match status" value="1"/>
</dbReference>
<dbReference type="InterPro" id="IPR052394">
    <property type="entry name" value="LRR-containing"/>
</dbReference>
<dbReference type="Proteomes" id="UP000265618">
    <property type="component" value="Unassembled WGS sequence"/>
</dbReference>
<dbReference type="EMBL" id="BDIP01001720">
    <property type="protein sequence ID" value="GIQ85006.1"/>
    <property type="molecule type" value="Genomic_DNA"/>
</dbReference>